<accession>A0ABR8A8U4</accession>
<gene>
    <name evidence="2" type="ORF">H6G24_10250</name>
</gene>
<name>A0ABR8A8U4_9CYAN</name>
<dbReference type="RefSeq" id="WP_190545352.1">
    <property type="nucleotide sequence ID" value="NZ_CAWPNO010000035.1"/>
</dbReference>
<comment type="caution">
    <text evidence="2">The sequence shown here is derived from an EMBL/GenBank/DDBJ whole genome shotgun (WGS) entry which is preliminary data.</text>
</comment>
<reference evidence="2 3" key="1">
    <citation type="journal article" date="2020" name="ISME J.">
        <title>Comparative genomics reveals insights into cyanobacterial evolution and habitat adaptation.</title>
        <authorList>
            <person name="Chen M.Y."/>
            <person name="Teng W.K."/>
            <person name="Zhao L."/>
            <person name="Hu C.X."/>
            <person name="Zhou Y.K."/>
            <person name="Han B.P."/>
            <person name="Song L.R."/>
            <person name="Shu W.S."/>
        </authorList>
    </citation>
    <scope>NUCLEOTIDE SEQUENCE [LARGE SCALE GENOMIC DNA]</scope>
    <source>
        <strain evidence="2 3">FACHB-288</strain>
    </source>
</reference>
<feature type="region of interest" description="Disordered" evidence="1">
    <location>
        <begin position="256"/>
        <end position="277"/>
    </location>
</feature>
<evidence type="ECO:0000313" key="3">
    <source>
        <dbReference type="Proteomes" id="UP000658514"/>
    </source>
</evidence>
<evidence type="ECO:0000313" key="2">
    <source>
        <dbReference type="EMBL" id="MBD2195870.1"/>
    </source>
</evidence>
<sequence>MTNDSPSQLSLNAPLYLGNRIALIGLGVRKPLGQKHSLLSRKEFSSVPGQSSANKSLINHSPLVTYSQFLLSPENPTFSEPIIDDHHAAEPDYINTGVTFIDFDNADVNEEISNSLDNQNIDNHPSDLNHQSQSKSKKSQKSSSNQEKSTAKSKTTKKAKSSVKDKGNKQDQQINLSAVDNAASTAINLENNQAPKFTDNNNDRDTASTIPNTIFLDSPLGENLIGEETSGLTDAAVSNVTAESGVIFHDENISDNLTRSPEHTTSPTPINQGFPTPVTENNIEKAVKNTVSSDINIRQIPQQQEVDNSANFIANQAVNVDVSENAIARKSENIPVELTPTPPVIFNPVAVTQQPINSDNIIPHQPTVASQSVNLDVSENAIVRKSENIPVELTPTPPVIFNPVAVTEEAINSDNIISYQPTVASQSVNLDVSENAIAQTTENPNIPVIADNSVNLNVSENAIARQTENPHLPVELTPTPPVIFNPVEVTEEAIDTDNIIPNQPTVASQSVNLDVSENTIAKKSENPHVPVELTPTPPVIADNSVNLNVSENAIARKSENIPVDLTPTPPVIFNPVEVTAQPTDTQTEKLVIHREFDTDNITTDQPIVTSQSVNLDVRENAIARQTENPNIPVELAPTPPVIFNPVEVIEQPTDTDNIIPNQLTVTSQAVNVDVSENAIAQTTENPNIPVIADNPVNLDVRENAIAQKSENPNIPVEFTPTPPIIFNPVEVIEQPTDTDNIIPNQPTVTSQSVNVDVRENAIAQTTENPNMPVIADNPVNLHVRENPNTPVDLTPTPPVIFNPVEVTEEPTDSDNIIPNQPIVTSQSVNVDVRENAIAQTTENPNIPVIADNLVNLNVSENAIARQTENPNIPVDLTPTPPVIFNPVEVIEQPTDTDNIIPNQPTVTSQSVNVDLRENAIAQKPENPNIPVELTPTPPVIVDNLTVASQTLNLSDAPVSQVSALDNSQVNTDIPTGVTPPIFSENTEIDTNTASKFTKFTFAQNQTQNLENLPAPQGYATGGQVTHSSVEKPHIASSDTVPAMLTPGEFVVNANDAQKNLHILRHINTGGAAEDIVLPSLEIPTQENPTKVDSFPDTSLQRHPADLGTEISQQRLSPHHSLQSNHVNRQATAANPASQHYSLPTLIFRKPSVDRNTAYETPNQWSTVEELLNGSNDPFTFFNLNNEGESNWQNSADSQSYQTSSTSPQVFTKRLSPQGFANGGEVKAPDIATDIPPVTQTIQNPSVANPEADESANLEALAYEIYNRLRQKIEVERERQGIYLGRLPW</sequence>
<evidence type="ECO:0000256" key="1">
    <source>
        <dbReference type="SAM" id="MobiDB-lite"/>
    </source>
</evidence>
<feature type="compositionally biased region" description="Polar residues" evidence="1">
    <location>
        <begin position="116"/>
        <end position="130"/>
    </location>
</feature>
<feature type="region of interest" description="Disordered" evidence="1">
    <location>
        <begin position="116"/>
        <end position="174"/>
    </location>
</feature>
<dbReference type="EMBL" id="JACJQH010000013">
    <property type="protein sequence ID" value="MBD2195870.1"/>
    <property type="molecule type" value="Genomic_DNA"/>
</dbReference>
<keyword evidence="3" id="KW-1185">Reference proteome</keyword>
<dbReference type="Proteomes" id="UP000658514">
    <property type="component" value="Unassembled WGS sequence"/>
</dbReference>
<organism evidence="2 3">
    <name type="scientific">Calothrix parietina FACHB-288</name>
    <dbReference type="NCBI Taxonomy" id="2692896"/>
    <lineage>
        <taxon>Bacteria</taxon>
        <taxon>Bacillati</taxon>
        <taxon>Cyanobacteriota</taxon>
        <taxon>Cyanophyceae</taxon>
        <taxon>Nostocales</taxon>
        <taxon>Calotrichaceae</taxon>
        <taxon>Calothrix</taxon>
    </lineage>
</organism>
<proteinExistence type="predicted"/>
<protein>
    <submittedName>
        <fullName evidence="2">Uncharacterized protein</fullName>
    </submittedName>
</protein>